<feature type="domain" description="Thioesterase" evidence="3">
    <location>
        <begin position="63"/>
        <end position="134"/>
    </location>
</feature>
<dbReference type="InterPro" id="IPR029069">
    <property type="entry name" value="HotDog_dom_sf"/>
</dbReference>
<dbReference type="Proteomes" id="UP000069654">
    <property type="component" value="Unassembled WGS sequence"/>
</dbReference>
<organism evidence="4 5">
    <name type="scientific">Mycolicibacterium thermoresistibile</name>
    <name type="common">Mycobacterium thermoresistibile</name>
    <dbReference type="NCBI Taxonomy" id="1797"/>
    <lineage>
        <taxon>Bacteria</taxon>
        <taxon>Bacillati</taxon>
        <taxon>Actinomycetota</taxon>
        <taxon>Actinomycetes</taxon>
        <taxon>Mycobacteriales</taxon>
        <taxon>Mycobacteriaceae</taxon>
        <taxon>Mycolicibacterium</taxon>
    </lineage>
</organism>
<evidence type="ECO:0000256" key="2">
    <source>
        <dbReference type="ARBA" id="ARBA00022801"/>
    </source>
</evidence>
<comment type="caution">
    <text evidence="4">The sequence shown here is derived from an EMBL/GenBank/DDBJ whole genome shotgun (WGS) entry which is preliminary data.</text>
</comment>
<evidence type="ECO:0000256" key="1">
    <source>
        <dbReference type="ARBA" id="ARBA00008324"/>
    </source>
</evidence>
<feature type="domain" description="Thioesterase" evidence="3">
    <location>
        <begin position="200"/>
        <end position="272"/>
    </location>
</feature>
<dbReference type="PANTHER" id="PTHR43240:SF5">
    <property type="entry name" value="1,4-DIHYDROXY-2-NAPHTHOYL-COA THIOESTERASE 1"/>
    <property type="match status" value="1"/>
</dbReference>
<reference evidence="5" key="2">
    <citation type="submission" date="2016-02" db="EMBL/GenBank/DDBJ databases">
        <title>Draft genome sequence of five rapidly growing Mycobacterium species.</title>
        <authorList>
            <person name="Katahira K."/>
            <person name="Gotou Y."/>
            <person name="Iida K."/>
            <person name="Ogura Y."/>
            <person name="Hayashi T."/>
        </authorList>
    </citation>
    <scope>NUCLEOTIDE SEQUENCE [LARGE SCALE GENOMIC DNA]</scope>
    <source>
        <strain evidence="5">JCM6362</strain>
    </source>
</reference>
<dbReference type="GO" id="GO:0005829">
    <property type="term" value="C:cytosol"/>
    <property type="evidence" value="ECO:0007669"/>
    <property type="project" value="TreeGrafter"/>
</dbReference>
<reference evidence="4 5" key="1">
    <citation type="journal article" date="2016" name="Genome Announc.">
        <title>Draft Genome Sequences of Five Rapidly Growing Mycobacterium Species, M. thermoresistibile, M. fortuitum subsp. acetamidolyticum, M. canariasense, M. brisbanense, and M. novocastrense.</title>
        <authorList>
            <person name="Katahira K."/>
            <person name="Ogura Y."/>
            <person name="Gotoh Y."/>
            <person name="Hayashi T."/>
        </authorList>
    </citation>
    <scope>NUCLEOTIDE SEQUENCE [LARGE SCALE GENOMIC DNA]</scope>
    <source>
        <strain evidence="4 5">JCM6362</strain>
    </source>
</reference>
<dbReference type="RefSeq" id="WP_003924771.1">
    <property type="nucleotide sequence ID" value="NZ_BCTB01000067.1"/>
</dbReference>
<dbReference type="AlphaFoldDB" id="A0A100XJE0"/>
<dbReference type="CDD" id="cd03443">
    <property type="entry name" value="PaaI_thioesterase"/>
    <property type="match status" value="2"/>
</dbReference>
<keyword evidence="2" id="KW-0378">Hydrolase</keyword>
<dbReference type="NCBIfam" id="TIGR00369">
    <property type="entry name" value="unchar_dom_1"/>
    <property type="match status" value="1"/>
</dbReference>
<evidence type="ECO:0000313" key="5">
    <source>
        <dbReference type="Proteomes" id="UP000069654"/>
    </source>
</evidence>
<name>A0A100XJE0_MYCTH</name>
<comment type="similarity">
    <text evidence="1">Belongs to the thioesterase PaaI family.</text>
</comment>
<dbReference type="SUPFAM" id="SSF54637">
    <property type="entry name" value="Thioesterase/thiol ester dehydrase-isomerase"/>
    <property type="match status" value="2"/>
</dbReference>
<dbReference type="GO" id="GO:0061522">
    <property type="term" value="F:1,4-dihydroxy-2-naphthoyl-CoA thioesterase activity"/>
    <property type="evidence" value="ECO:0007669"/>
    <property type="project" value="TreeGrafter"/>
</dbReference>
<dbReference type="InterPro" id="IPR006683">
    <property type="entry name" value="Thioestr_dom"/>
</dbReference>
<dbReference type="InterPro" id="IPR003736">
    <property type="entry name" value="PAAI_dom"/>
</dbReference>
<dbReference type="STRING" id="1797.RMCT_4691"/>
<evidence type="ECO:0000313" key="4">
    <source>
        <dbReference type="EMBL" id="GAT17722.1"/>
    </source>
</evidence>
<evidence type="ECO:0000259" key="3">
    <source>
        <dbReference type="Pfam" id="PF03061"/>
    </source>
</evidence>
<gene>
    <name evidence="4" type="ORF">RMCT_4691</name>
</gene>
<dbReference type="Gene3D" id="3.10.129.10">
    <property type="entry name" value="Hotdog Thioesterase"/>
    <property type="match status" value="2"/>
</dbReference>
<dbReference type="PANTHER" id="PTHR43240">
    <property type="entry name" value="1,4-DIHYDROXY-2-NAPHTHOYL-COA THIOESTERASE 1"/>
    <property type="match status" value="1"/>
</dbReference>
<proteinExistence type="inferred from homology"/>
<accession>A0A100XJE0</accession>
<dbReference type="EMBL" id="BCTB01000067">
    <property type="protein sequence ID" value="GAT17722.1"/>
    <property type="molecule type" value="Genomic_DNA"/>
</dbReference>
<protein>
    <recommendedName>
        <fullName evidence="3">Thioesterase domain-containing protein</fullName>
    </recommendedName>
</protein>
<dbReference type="Pfam" id="PF03061">
    <property type="entry name" value="4HBT"/>
    <property type="match status" value="2"/>
</dbReference>
<sequence length="291" mass="30899">MTASSETRVDLPADTDSACLVGRPTSVEARFGLHSCNPRGSESHTDMQLGDWATDGRGQVQAGVLGLLADHTLGEVPYLRRPAGTWSVTTELAIDFVRPVQPGEALHAWATPTRMEQGNMLVRGAVTDASDSTVALATTRCVYVRAQQTSPQATAAVRPGTDRSADSIVEHLGLMETEPGVHDIEFRLDDVTGWVNDFDILHGGIWACMSEIAGSRAIAERNPALRTAALRTVYLRSGMPGAGVTVSARVIHVGGRFAVAEVNGRTDDGQLCTLSTVTARRVEELGPGGGR</sequence>